<keyword evidence="2" id="KW-1185">Reference proteome</keyword>
<gene>
    <name evidence="1" type="ORF">Lalb_Chr04g0255061</name>
</gene>
<dbReference type="OrthoDB" id="431626at2759"/>
<dbReference type="EMBL" id="WOCE01000004">
    <property type="protein sequence ID" value="KAE9615423.1"/>
    <property type="molecule type" value="Genomic_DNA"/>
</dbReference>
<comment type="caution">
    <text evidence="1">The sequence shown here is derived from an EMBL/GenBank/DDBJ whole genome shotgun (WGS) entry which is preliminary data.</text>
</comment>
<accession>A0A6A4QPF5</accession>
<evidence type="ECO:0008006" key="3">
    <source>
        <dbReference type="Google" id="ProtNLM"/>
    </source>
</evidence>
<dbReference type="InterPro" id="IPR011989">
    <property type="entry name" value="ARM-like"/>
</dbReference>
<dbReference type="Proteomes" id="UP000447434">
    <property type="component" value="Chromosome 4"/>
</dbReference>
<dbReference type="SUPFAM" id="SSF48371">
    <property type="entry name" value="ARM repeat"/>
    <property type="match status" value="1"/>
</dbReference>
<dbReference type="InterPro" id="IPR016024">
    <property type="entry name" value="ARM-type_fold"/>
</dbReference>
<sequence length="48" mass="5393">MANIFDQDQQWLLSCLSASLDPNQEVRNFAEASLTQASLQPAWGWIVV</sequence>
<reference evidence="2" key="1">
    <citation type="journal article" date="2020" name="Nat. Commun.">
        <title>Genome sequence of the cluster root forming white lupin.</title>
        <authorList>
            <person name="Hufnagel B."/>
            <person name="Marques A."/>
            <person name="Soriano A."/>
            <person name="Marques L."/>
            <person name="Divol F."/>
            <person name="Doumas P."/>
            <person name="Sallet E."/>
            <person name="Mancinotti D."/>
            <person name="Carrere S."/>
            <person name="Marande W."/>
            <person name="Arribat S."/>
            <person name="Keller J."/>
            <person name="Huneau C."/>
            <person name="Blein T."/>
            <person name="Aime D."/>
            <person name="Laguerre M."/>
            <person name="Taylor J."/>
            <person name="Schubert V."/>
            <person name="Nelson M."/>
            <person name="Geu-Flores F."/>
            <person name="Crespi M."/>
            <person name="Gallardo-Guerrero K."/>
            <person name="Delaux P.-M."/>
            <person name="Salse J."/>
            <person name="Berges H."/>
            <person name="Guyot R."/>
            <person name="Gouzy J."/>
            <person name="Peret B."/>
        </authorList>
    </citation>
    <scope>NUCLEOTIDE SEQUENCE [LARGE SCALE GENOMIC DNA]</scope>
    <source>
        <strain evidence="2">cv. Amiga</strain>
    </source>
</reference>
<dbReference type="Gene3D" id="1.25.10.10">
    <property type="entry name" value="Leucine-rich Repeat Variant"/>
    <property type="match status" value="1"/>
</dbReference>
<dbReference type="AlphaFoldDB" id="A0A6A4QPF5"/>
<name>A0A6A4QPF5_LUPAL</name>
<proteinExistence type="predicted"/>
<protein>
    <recommendedName>
        <fullName evidence="3">Importin N-terminal domain-containing protein</fullName>
    </recommendedName>
</protein>
<evidence type="ECO:0000313" key="2">
    <source>
        <dbReference type="Proteomes" id="UP000447434"/>
    </source>
</evidence>
<evidence type="ECO:0000313" key="1">
    <source>
        <dbReference type="EMBL" id="KAE9615423.1"/>
    </source>
</evidence>
<organism evidence="1 2">
    <name type="scientific">Lupinus albus</name>
    <name type="common">White lupine</name>
    <name type="synonym">Lupinus termis</name>
    <dbReference type="NCBI Taxonomy" id="3870"/>
    <lineage>
        <taxon>Eukaryota</taxon>
        <taxon>Viridiplantae</taxon>
        <taxon>Streptophyta</taxon>
        <taxon>Embryophyta</taxon>
        <taxon>Tracheophyta</taxon>
        <taxon>Spermatophyta</taxon>
        <taxon>Magnoliopsida</taxon>
        <taxon>eudicotyledons</taxon>
        <taxon>Gunneridae</taxon>
        <taxon>Pentapetalae</taxon>
        <taxon>rosids</taxon>
        <taxon>fabids</taxon>
        <taxon>Fabales</taxon>
        <taxon>Fabaceae</taxon>
        <taxon>Papilionoideae</taxon>
        <taxon>50 kb inversion clade</taxon>
        <taxon>genistoids sensu lato</taxon>
        <taxon>core genistoids</taxon>
        <taxon>Genisteae</taxon>
        <taxon>Lupinus</taxon>
    </lineage>
</organism>